<dbReference type="InterPro" id="IPR006805">
    <property type="entry name" value="Anth_synth_I_N"/>
</dbReference>
<evidence type="ECO:0000313" key="5">
    <source>
        <dbReference type="EMBL" id="GFP22958.1"/>
    </source>
</evidence>
<dbReference type="GO" id="GO:0000162">
    <property type="term" value="P:L-tryptophan biosynthetic process"/>
    <property type="evidence" value="ECO:0007669"/>
    <property type="project" value="TreeGrafter"/>
</dbReference>
<dbReference type="Proteomes" id="UP000585609">
    <property type="component" value="Unassembled WGS sequence"/>
</dbReference>
<feature type="domain" description="Chorismate-utilising enzyme C-terminal" evidence="3">
    <location>
        <begin position="280"/>
        <end position="534"/>
    </location>
</feature>
<dbReference type="InterPro" id="IPR019999">
    <property type="entry name" value="Anth_synth_I-like"/>
</dbReference>
<protein>
    <recommendedName>
        <fullName evidence="1">aminodeoxychorismate synthase</fullName>
        <ecNumber evidence="1">2.6.1.85</ecNumber>
    </recommendedName>
</protein>
<reference evidence="5 6" key="1">
    <citation type="journal article" date="2020" name="Front. Microbiol.">
        <title>Single-cell genomics of novel Actinobacteria with the Wood-Ljungdahl pathway discovered in a serpentinizing system.</title>
        <authorList>
            <person name="Merino N."/>
            <person name="Kawai M."/>
            <person name="Boyd E.S."/>
            <person name="Colman D.R."/>
            <person name="McGlynn S.E."/>
            <person name="Nealson K.H."/>
            <person name="Kurokawa K."/>
            <person name="Hongoh Y."/>
        </authorList>
    </citation>
    <scope>NUCLEOTIDE SEQUENCE [LARGE SCALE GENOMIC DNA]</scope>
    <source>
        <strain evidence="5 6">S09_30</strain>
    </source>
</reference>
<evidence type="ECO:0000256" key="2">
    <source>
        <dbReference type="ARBA" id="ARBA00022679"/>
    </source>
</evidence>
<organism evidence="5 6">
    <name type="scientific">Candidatus Hakubella thermalkaliphila</name>
    <dbReference type="NCBI Taxonomy" id="2754717"/>
    <lineage>
        <taxon>Bacteria</taxon>
        <taxon>Bacillati</taxon>
        <taxon>Actinomycetota</taxon>
        <taxon>Actinomycetota incertae sedis</taxon>
        <taxon>Candidatus Hakubellales</taxon>
        <taxon>Candidatus Hakubellaceae</taxon>
        <taxon>Candidatus Hakubella</taxon>
    </lineage>
</organism>
<dbReference type="EMBL" id="BLRW01000035">
    <property type="protein sequence ID" value="GFP22958.1"/>
    <property type="molecule type" value="Genomic_DNA"/>
</dbReference>
<dbReference type="PANTHER" id="PTHR11236:SF50">
    <property type="entry name" value="AMINODEOXYCHORISMATE SYNTHASE COMPONENT 1"/>
    <property type="match status" value="1"/>
</dbReference>
<dbReference type="Gene3D" id="3.60.120.10">
    <property type="entry name" value="Anthranilate synthase"/>
    <property type="match status" value="1"/>
</dbReference>
<dbReference type="Pfam" id="PF04715">
    <property type="entry name" value="Anth_synt_I_N"/>
    <property type="match status" value="1"/>
</dbReference>
<dbReference type="GO" id="GO:0009396">
    <property type="term" value="P:folic acid-containing compound biosynthetic process"/>
    <property type="evidence" value="ECO:0007669"/>
    <property type="project" value="InterPro"/>
</dbReference>
<dbReference type="EC" id="2.6.1.85" evidence="1"/>
<feature type="domain" description="Anthranilate synthase component I N-terminal" evidence="4">
    <location>
        <begin position="15"/>
        <end position="149"/>
    </location>
</feature>
<dbReference type="InterPro" id="IPR015890">
    <property type="entry name" value="Chorismate_C"/>
</dbReference>
<sequence>MKPFIKKLDLPLEASDVYEHLADQPHSFWLDSGMDAQKLGRFSFMGANPFLVMRSKGERIEILRAGKSERLEGNPFEVLKRLLKQYAHRRPVEGPPFSSGAVGYFSYDLCHFVEELPSQSLDDLNIYDSYFCFYDTTIALDHLQKVIYVSCCGFVEDQGFYPWASARKVWEIQDLLQEIYKKKGSRVSAAPVVAEGAPEGAGGILPSHGQYLCRHQYQRRASREGEVKNFRNRERGASEWAGEETSHPADAYSQTLVRARRRELWKDQDRKKCIIYSNFDKEDYLKAIKKAIDYIFAGDIFQVNLSQRFESEIAIPPFQLYKRLRTINTAPFAAFLNFEGVAVASSSPERFLRRSGNVVETRPIKGTRPRGRTPDEDRHLAQELLSSSKDRAENIMIVDLERNDLGRVCQYGSVHVPELLTIEEYPTVFHLVSTIKGTVPPDKDNVDIVKACFPGGSITGAPKVRAMEIIDELEPTRRSVYTGAIGYLDFGGQMDLNIVIRTFIIKENRAYFQAGGGIVADSDPEAEYQETLDKARALMEAVSQG</sequence>
<dbReference type="PRINTS" id="PR00095">
    <property type="entry name" value="ANTSNTHASEI"/>
</dbReference>
<evidence type="ECO:0000259" key="4">
    <source>
        <dbReference type="Pfam" id="PF04715"/>
    </source>
</evidence>
<keyword evidence="2" id="KW-0808">Transferase</keyword>
<dbReference type="PANTHER" id="PTHR11236">
    <property type="entry name" value="AMINOBENZOATE/ANTHRANILATE SYNTHASE"/>
    <property type="match status" value="1"/>
</dbReference>
<dbReference type="SUPFAM" id="SSF56322">
    <property type="entry name" value="ADC synthase"/>
    <property type="match status" value="1"/>
</dbReference>
<dbReference type="AlphaFoldDB" id="A0A6V8NRK5"/>
<dbReference type="InterPro" id="IPR005802">
    <property type="entry name" value="ADC_synth_comp_1"/>
</dbReference>
<dbReference type="NCBIfam" id="TIGR00553">
    <property type="entry name" value="pabB"/>
    <property type="match status" value="1"/>
</dbReference>
<proteinExistence type="predicted"/>
<accession>A0A6V8NRK5</accession>
<name>A0A6V8NRK5_9ACTN</name>
<evidence type="ECO:0000313" key="6">
    <source>
        <dbReference type="Proteomes" id="UP000585609"/>
    </source>
</evidence>
<dbReference type="GO" id="GO:0046820">
    <property type="term" value="F:4-amino-4-deoxychorismate synthase activity"/>
    <property type="evidence" value="ECO:0007669"/>
    <property type="project" value="UniProtKB-EC"/>
</dbReference>
<dbReference type="InterPro" id="IPR005801">
    <property type="entry name" value="ADC_synthase"/>
</dbReference>
<gene>
    <name evidence="5" type="ORF">HKBW3S09_00425</name>
</gene>
<dbReference type="Pfam" id="PF00425">
    <property type="entry name" value="Chorismate_bind"/>
    <property type="match status" value="1"/>
</dbReference>
<evidence type="ECO:0000256" key="1">
    <source>
        <dbReference type="ARBA" id="ARBA00013139"/>
    </source>
</evidence>
<evidence type="ECO:0000259" key="3">
    <source>
        <dbReference type="Pfam" id="PF00425"/>
    </source>
</evidence>
<comment type="caution">
    <text evidence="5">The sequence shown here is derived from an EMBL/GenBank/DDBJ whole genome shotgun (WGS) entry which is preliminary data.</text>
</comment>